<keyword evidence="2" id="KW-1185">Reference proteome</keyword>
<organism evidence="1 2">
    <name type="scientific">Paraflavisolibacter caeni</name>
    <dbReference type="NCBI Taxonomy" id="2982496"/>
    <lineage>
        <taxon>Bacteria</taxon>
        <taxon>Pseudomonadati</taxon>
        <taxon>Bacteroidota</taxon>
        <taxon>Chitinophagia</taxon>
        <taxon>Chitinophagales</taxon>
        <taxon>Chitinophagaceae</taxon>
        <taxon>Paraflavisolibacter</taxon>
    </lineage>
</organism>
<dbReference type="AlphaFoldDB" id="A0A9X3B8I5"/>
<dbReference type="EMBL" id="JAOTIF010000008">
    <property type="protein sequence ID" value="MCU7549831.1"/>
    <property type="molecule type" value="Genomic_DNA"/>
</dbReference>
<dbReference type="Proteomes" id="UP001155483">
    <property type="component" value="Unassembled WGS sequence"/>
</dbReference>
<name>A0A9X3B8I5_9BACT</name>
<evidence type="ECO:0000313" key="1">
    <source>
        <dbReference type="EMBL" id="MCU7549831.1"/>
    </source>
</evidence>
<sequence>MKAILLLCNLLCITFSTSGPKVDKGEARAAFVLLNKIRINPKAYRNTFQQFDDVQPKHQLKWNDTLARVAKALDMATRNYFAHVDPDGYGINHYIHKAGYALQPTWLKNPQYNYFESCNAGGLTGEDSI</sequence>
<protein>
    <recommendedName>
        <fullName evidence="3">SCP domain-containing protein</fullName>
    </recommendedName>
</protein>
<dbReference type="SUPFAM" id="SSF55797">
    <property type="entry name" value="PR-1-like"/>
    <property type="match status" value="1"/>
</dbReference>
<dbReference type="RefSeq" id="WP_279297273.1">
    <property type="nucleotide sequence ID" value="NZ_JAOTIF010000008.1"/>
</dbReference>
<comment type="caution">
    <text evidence="1">The sequence shown here is derived from an EMBL/GenBank/DDBJ whole genome shotgun (WGS) entry which is preliminary data.</text>
</comment>
<evidence type="ECO:0008006" key="3">
    <source>
        <dbReference type="Google" id="ProtNLM"/>
    </source>
</evidence>
<reference evidence="1" key="2">
    <citation type="submission" date="2023-04" db="EMBL/GenBank/DDBJ databases">
        <title>Paracnuella aquatica gen. nov., sp. nov., a member of the family Chitinophagaceae isolated from a hot spring.</title>
        <authorList>
            <person name="Wang C."/>
        </authorList>
    </citation>
    <scope>NUCLEOTIDE SEQUENCE</scope>
    <source>
        <strain evidence="1">LB-8</strain>
    </source>
</reference>
<gene>
    <name evidence="1" type="ORF">OCK74_11935</name>
</gene>
<proteinExistence type="predicted"/>
<dbReference type="Gene3D" id="3.40.33.10">
    <property type="entry name" value="CAP"/>
    <property type="match status" value="1"/>
</dbReference>
<reference evidence="1" key="1">
    <citation type="submission" date="2022-09" db="EMBL/GenBank/DDBJ databases">
        <authorList>
            <person name="Yuan C."/>
            <person name="Ke Z."/>
        </authorList>
    </citation>
    <scope>NUCLEOTIDE SEQUENCE</scope>
    <source>
        <strain evidence="1">LB-8</strain>
    </source>
</reference>
<evidence type="ECO:0000313" key="2">
    <source>
        <dbReference type="Proteomes" id="UP001155483"/>
    </source>
</evidence>
<dbReference type="InterPro" id="IPR035940">
    <property type="entry name" value="CAP_sf"/>
</dbReference>
<accession>A0A9X3B8I5</accession>